<organism evidence="1 2">
    <name type="scientific">Phytopseudomonas flavescens</name>
    <dbReference type="NCBI Taxonomy" id="29435"/>
    <lineage>
        <taxon>Bacteria</taxon>
        <taxon>Pseudomonadati</taxon>
        <taxon>Pseudomonadota</taxon>
        <taxon>Gammaproteobacteria</taxon>
        <taxon>Pseudomonadales</taxon>
        <taxon>Pseudomonadaceae</taxon>
        <taxon>Phytopseudomonas</taxon>
    </lineage>
</organism>
<proteinExistence type="predicted"/>
<sequence>MAPEIPLTITRGETFEFGIMYADEDLRYLPITGMPSTAPARLTVLGHQVPDGWPVRIECVKQPVELNTPEDETRFARVVDADTIELNDVNAHCWRPFSGTGLMILRAPMDLTGWHFRAQVRDRVGGNLLFSWHSDPAEQPDGLVIVDLALSQFVLTMDAATAGAITWSRGVYDAEAIDPSGHVYKVAAISLVEVTGEVTV</sequence>
<dbReference type="STRING" id="29435.SAMN05216588_101206"/>
<reference evidence="1 2" key="1">
    <citation type="submission" date="2016-10" db="EMBL/GenBank/DDBJ databases">
        <authorList>
            <person name="de Groot N.N."/>
        </authorList>
    </citation>
    <scope>NUCLEOTIDE SEQUENCE [LARGE SCALE GENOMIC DNA]</scope>
    <source>
        <strain evidence="1 2">LMG 18387</strain>
    </source>
</reference>
<dbReference type="EMBL" id="FNDG01000001">
    <property type="protein sequence ID" value="SDG85739.1"/>
    <property type="molecule type" value="Genomic_DNA"/>
</dbReference>
<dbReference type="RefSeq" id="WP_084305425.1">
    <property type="nucleotide sequence ID" value="NZ_FNDG01000001.1"/>
</dbReference>
<name>A0A1G7XNB9_9GAMM</name>
<dbReference type="AlphaFoldDB" id="A0A1G7XNB9"/>
<gene>
    <name evidence="1" type="ORF">SAMN05216588_101206</name>
</gene>
<evidence type="ECO:0000313" key="2">
    <source>
        <dbReference type="Proteomes" id="UP000198606"/>
    </source>
</evidence>
<accession>A0A1G7XNB9</accession>
<dbReference type="Proteomes" id="UP000198606">
    <property type="component" value="Unassembled WGS sequence"/>
</dbReference>
<protein>
    <submittedName>
        <fullName evidence="1">Uncharacterized protein</fullName>
    </submittedName>
</protein>
<evidence type="ECO:0000313" key="1">
    <source>
        <dbReference type="EMBL" id="SDG85739.1"/>
    </source>
</evidence>